<organism evidence="1 2">
    <name type="scientific">Xenoophorus captivus</name>
    <dbReference type="NCBI Taxonomy" id="1517983"/>
    <lineage>
        <taxon>Eukaryota</taxon>
        <taxon>Metazoa</taxon>
        <taxon>Chordata</taxon>
        <taxon>Craniata</taxon>
        <taxon>Vertebrata</taxon>
        <taxon>Euteleostomi</taxon>
        <taxon>Actinopterygii</taxon>
        <taxon>Neopterygii</taxon>
        <taxon>Teleostei</taxon>
        <taxon>Neoteleostei</taxon>
        <taxon>Acanthomorphata</taxon>
        <taxon>Ovalentaria</taxon>
        <taxon>Atherinomorphae</taxon>
        <taxon>Cyprinodontiformes</taxon>
        <taxon>Goodeidae</taxon>
        <taxon>Xenoophorus</taxon>
    </lineage>
</organism>
<evidence type="ECO:0000313" key="1">
    <source>
        <dbReference type="EMBL" id="MEQ2216051.1"/>
    </source>
</evidence>
<sequence>MQTHSFPCIYLEEHQSEVKYSNSAVPIAVDYLGHNCSHFSLGDTSIYDSLDTQKFLTDCSSLICGTITSHQGYTHGSVQTAALLVMFHNVYKIHVKHLNKRKYINIIYVFVQQTKQASETLSYHYYCKAWWSPVPFYRQILDAPFLP</sequence>
<accession>A0ABV0S825</accession>
<keyword evidence="2" id="KW-1185">Reference proteome</keyword>
<reference evidence="1 2" key="1">
    <citation type="submission" date="2021-06" db="EMBL/GenBank/DDBJ databases">
        <authorList>
            <person name="Palmer J.M."/>
        </authorList>
    </citation>
    <scope>NUCLEOTIDE SEQUENCE [LARGE SCALE GENOMIC DNA]</scope>
    <source>
        <strain evidence="1 2">XC_2019</strain>
        <tissue evidence="1">Muscle</tissue>
    </source>
</reference>
<dbReference type="Proteomes" id="UP001434883">
    <property type="component" value="Unassembled WGS sequence"/>
</dbReference>
<comment type="caution">
    <text evidence="1">The sequence shown here is derived from an EMBL/GenBank/DDBJ whole genome shotgun (WGS) entry which is preliminary data.</text>
</comment>
<protein>
    <submittedName>
        <fullName evidence="1">Uncharacterized protein</fullName>
    </submittedName>
</protein>
<evidence type="ECO:0000313" key="2">
    <source>
        <dbReference type="Proteomes" id="UP001434883"/>
    </source>
</evidence>
<dbReference type="EMBL" id="JAHRIN010069426">
    <property type="protein sequence ID" value="MEQ2216051.1"/>
    <property type="molecule type" value="Genomic_DNA"/>
</dbReference>
<gene>
    <name evidence="1" type="ORF">XENOCAPTIV_009946</name>
</gene>
<name>A0ABV0S825_9TELE</name>
<proteinExistence type="predicted"/>